<proteinExistence type="inferred from homology"/>
<evidence type="ECO:0000256" key="3">
    <source>
        <dbReference type="ARBA" id="ARBA00023172"/>
    </source>
</evidence>
<keyword evidence="3" id="KW-0233">DNA recombination</keyword>
<comment type="similarity">
    <text evidence="1">Belongs to the 'phage' integrase family.</text>
</comment>
<evidence type="ECO:0000256" key="2">
    <source>
        <dbReference type="ARBA" id="ARBA00023125"/>
    </source>
</evidence>
<dbReference type="InterPro" id="IPR013762">
    <property type="entry name" value="Integrase-like_cat_sf"/>
</dbReference>
<gene>
    <name evidence="7" type="ORF">SAMN04489809_0428</name>
</gene>
<dbReference type="InterPro" id="IPR058717">
    <property type="entry name" value="Phage_L5_Integrase_N"/>
</dbReference>
<dbReference type="Pfam" id="PF00589">
    <property type="entry name" value="Phage_integrase"/>
    <property type="match status" value="1"/>
</dbReference>
<dbReference type="Pfam" id="PF26003">
    <property type="entry name" value="Integrase_N_phage"/>
    <property type="match status" value="1"/>
</dbReference>
<keyword evidence="2 4" id="KW-0238">DNA-binding</keyword>
<feature type="domain" description="Core-binding (CB)" evidence="6">
    <location>
        <begin position="80"/>
        <end position="164"/>
    </location>
</feature>
<dbReference type="InterPro" id="IPR011010">
    <property type="entry name" value="DNA_brk_join_enz"/>
</dbReference>
<evidence type="ECO:0000256" key="1">
    <source>
        <dbReference type="ARBA" id="ARBA00008857"/>
    </source>
</evidence>
<dbReference type="SUPFAM" id="SSF56349">
    <property type="entry name" value="DNA breaking-rejoining enzymes"/>
    <property type="match status" value="1"/>
</dbReference>
<evidence type="ECO:0000313" key="7">
    <source>
        <dbReference type="EMBL" id="SDR82900.1"/>
    </source>
</evidence>
<name>A0A1H1M8A0_9MICO</name>
<sequence>MATTKRKRRESFGAIRQRSSGRYQASYVGPDGRRHNAPQTFDGITDARGWLAVQQARILDGTWSEFETVRAEQAGKGRGTTFAEYAEDWVATRTNRNGEHLRPRTAAEYRRLLTGALSPFAGSRLSAITPDQVRAWYSSIIASGTKTQAARAYELLKAILSTAVSDGRIKTNPCQIRGAASASTGKKVEPPTASELQTIVDAITPKFRAAVILAAWAGLRYGELTELRRRDIELLDADEGAGSIVVNVSRAVAHVPGQGFVVGRTKSEAGVRTIVLPPHVNEILESHLEEHVGRSADSLLFPSADGSGHLAQSAFYKHWDPARKAAGRGDMPWHALRHYGATRAALAGATLKELQARLGHSTVAAAMRYQHTAGRDEELARRMSELA</sequence>
<evidence type="ECO:0000256" key="4">
    <source>
        <dbReference type="PROSITE-ProRule" id="PRU01248"/>
    </source>
</evidence>
<evidence type="ECO:0000259" key="6">
    <source>
        <dbReference type="PROSITE" id="PS51900"/>
    </source>
</evidence>
<dbReference type="RefSeq" id="WP_060922101.1">
    <property type="nucleotide sequence ID" value="NZ_LT629770.1"/>
</dbReference>
<dbReference type="InterPro" id="IPR044068">
    <property type="entry name" value="CB"/>
</dbReference>
<dbReference type="CDD" id="cd01189">
    <property type="entry name" value="INT_ICEBs1_C_like"/>
    <property type="match status" value="1"/>
</dbReference>
<dbReference type="InterPro" id="IPR002104">
    <property type="entry name" value="Integrase_catalytic"/>
</dbReference>
<dbReference type="PROSITE" id="PS51900">
    <property type="entry name" value="CB"/>
    <property type="match status" value="1"/>
</dbReference>
<dbReference type="GeneID" id="36298280"/>
<accession>A0A1H1M8A0</accession>
<dbReference type="PROSITE" id="PS51898">
    <property type="entry name" value="TYR_RECOMBINASE"/>
    <property type="match status" value="1"/>
</dbReference>
<dbReference type="AlphaFoldDB" id="A0A1H1M8A0"/>
<dbReference type="GO" id="GO:0003677">
    <property type="term" value="F:DNA binding"/>
    <property type="evidence" value="ECO:0007669"/>
    <property type="project" value="UniProtKB-UniRule"/>
</dbReference>
<evidence type="ECO:0000313" key="8">
    <source>
        <dbReference type="Proteomes" id="UP000182126"/>
    </source>
</evidence>
<feature type="domain" description="Tyr recombinase" evidence="5">
    <location>
        <begin position="186"/>
        <end position="384"/>
    </location>
</feature>
<dbReference type="InterPro" id="IPR010998">
    <property type="entry name" value="Integrase_recombinase_N"/>
</dbReference>
<dbReference type="Gene3D" id="1.10.443.10">
    <property type="entry name" value="Intergrase catalytic core"/>
    <property type="match status" value="1"/>
</dbReference>
<dbReference type="InterPro" id="IPR053876">
    <property type="entry name" value="Phage_int_M"/>
</dbReference>
<dbReference type="EMBL" id="LT629770">
    <property type="protein sequence ID" value="SDR82900.1"/>
    <property type="molecule type" value="Genomic_DNA"/>
</dbReference>
<dbReference type="PANTHER" id="PTHR30349">
    <property type="entry name" value="PHAGE INTEGRASE-RELATED"/>
    <property type="match status" value="1"/>
</dbReference>
<dbReference type="GO" id="GO:0015074">
    <property type="term" value="P:DNA integration"/>
    <property type="evidence" value="ECO:0007669"/>
    <property type="project" value="InterPro"/>
</dbReference>
<reference evidence="7 8" key="1">
    <citation type="submission" date="2016-10" db="EMBL/GenBank/DDBJ databases">
        <authorList>
            <person name="de Groot N.N."/>
        </authorList>
    </citation>
    <scope>NUCLEOTIDE SEQUENCE [LARGE SCALE GENOMIC DNA]</scope>
    <source>
        <strain evidence="7 8">DSM 15019</strain>
    </source>
</reference>
<dbReference type="InterPro" id="IPR050090">
    <property type="entry name" value="Tyrosine_recombinase_XerCD"/>
</dbReference>
<dbReference type="GO" id="GO:0006310">
    <property type="term" value="P:DNA recombination"/>
    <property type="evidence" value="ECO:0007669"/>
    <property type="project" value="UniProtKB-KW"/>
</dbReference>
<dbReference type="Pfam" id="PF22022">
    <property type="entry name" value="Phage_int_M"/>
    <property type="match status" value="1"/>
</dbReference>
<evidence type="ECO:0000259" key="5">
    <source>
        <dbReference type="PROSITE" id="PS51898"/>
    </source>
</evidence>
<dbReference type="PANTHER" id="PTHR30349:SF64">
    <property type="entry name" value="PROPHAGE INTEGRASE INTD-RELATED"/>
    <property type="match status" value="1"/>
</dbReference>
<dbReference type="Gene3D" id="1.10.150.130">
    <property type="match status" value="1"/>
</dbReference>
<dbReference type="Proteomes" id="UP000182126">
    <property type="component" value="Chromosome I"/>
</dbReference>
<organism evidence="7 8">
    <name type="scientific">Microbacterium paraoxydans</name>
    <dbReference type="NCBI Taxonomy" id="199592"/>
    <lineage>
        <taxon>Bacteria</taxon>
        <taxon>Bacillati</taxon>
        <taxon>Actinomycetota</taxon>
        <taxon>Actinomycetes</taxon>
        <taxon>Micrococcales</taxon>
        <taxon>Microbacteriaceae</taxon>
        <taxon>Microbacterium</taxon>
    </lineage>
</organism>
<protein>
    <submittedName>
        <fullName evidence="7">Site-specific recombinase XerD</fullName>
    </submittedName>
</protein>